<dbReference type="EMBL" id="JAGPXF010000002">
    <property type="protein sequence ID" value="KAH7257075.1"/>
    <property type="molecule type" value="Genomic_DNA"/>
</dbReference>
<dbReference type="AlphaFoldDB" id="A0A8K0WG74"/>
<gene>
    <name evidence="1" type="ORF">BKA59DRAFT_507974</name>
</gene>
<dbReference type="Proteomes" id="UP000813427">
    <property type="component" value="Unassembled WGS sequence"/>
</dbReference>
<comment type="caution">
    <text evidence="1">The sequence shown here is derived from an EMBL/GenBank/DDBJ whole genome shotgun (WGS) entry which is preliminary data.</text>
</comment>
<organism evidence="1 2">
    <name type="scientific">Fusarium tricinctum</name>
    <dbReference type="NCBI Taxonomy" id="61284"/>
    <lineage>
        <taxon>Eukaryota</taxon>
        <taxon>Fungi</taxon>
        <taxon>Dikarya</taxon>
        <taxon>Ascomycota</taxon>
        <taxon>Pezizomycotina</taxon>
        <taxon>Sordariomycetes</taxon>
        <taxon>Hypocreomycetidae</taxon>
        <taxon>Hypocreales</taxon>
        <taxon>Nectriaceae</taxon>
        <taxon>Fusarium</taxon>
        <taxon>Fusarium tricinctum species complex</taxon>
    </lineage>
</organism>
<reference evidence="1" key="1">
    <citation type="journal article" date="2021" name="Nat. Commun.">
        <title>Genetic determinants of endophytism in the Arabidopsis root mycobiome.</title>
        <authorList>
            <person name="Mesny F."/>
            <person name="Miyauchi S."/>
            <person name="Thiergart T."/>
            <person name="Pickel B."/>
            <person name="Atanasova L."/>
            <person name="Karlsson M."/>
            <person name="Huettel B."/>
            <person name="Barry K.W."/>
            <person name="Haridas S."/>
            <person name="Chen C."/>
            <person name="Bauer D."/>
            <person name="Andreopoulos W."/>
            <person name="Pangilinan J."/>
            <person name="LaButti K."/>
            <person name="Riley R."/>
            <person name="Lipzen A."/>
            <person name="Clum A."/>
            <person name="Drula E."/>
            <person name="Henrissat B."/>
            <person name="Kohler A."/>
            <person name="Grigoriev I.V."/>
            <person name="Martin F.M."/>
            <person name="Hacquard S."/>
        </authorList>
    </citation>
    <scope>NUCLEOTIDE SEQUENCE</scope>
    <source>
        <strain evidence="1">MPI-SDFR-AT-0068</strain>
    </source>
</reference>
<evidence type="ECO:0000313" key="1">
    <source>
        <dbReference type="EMBL" id="KAH7257075.1"/>
    </source>
</evidence>
<proteinExistence type="predicted"/>
<keyword evidence="2" id="KW-1185">Reference proteome</keyword>
<sequence length="295" mass="33224">MGLTLVPNDSEMPSKARSVMMPANARGPSAPLLTPTGFPKSICMLAESLIAEIPTTEHYVFLYNDVDAPQWEKLPLSKRPSWSDGSQNIFAPSNIANGNHHHAVIGTGNPSRSEGTDTPVQIRIGPGGEAKEWHDYGTLEQCFDPYMDELKELRVPFGSAVRIRLRFQLDDSEEHKDTSFISDEVENVVASGCIPPKDWHDSVRLEVIQGDRSYTISLNIRFVEHQNPDPRAKSMTRAEMFNISDINLQEQGPRMINGKRVFIYNYLVKLKHSRGQAVEEFQVIDGIMYRIPRAM</sequence>
<accession>A0A8K0WG74</accession>
<name>A0A8K0WG74_9HYPO</name>
<evidence type="ECO:0000313" key="2">
    <source>
        <dbReference type="Proteomes" id="UP000813427"/>
    </source>
</evidence>
<dbReference type="OrthoDB" id="5042995at2759"/>
<protein>
    <submittedName>
        <fullName evidence="1">Uncharacterized protein</fullName>
    </submittedName>
</protein>